<dbReference type="RefSeq" id="WP_215617300.1">
    <property type="nucleotide sequence ID" value="NZ_JADOER010000004.1"/>
</dbReference>
<dbReference type="SMART" id="SM00065">
    <property type="entry name" value="GAF"/>
    <property type="match status" value="1"/>
</dbReference>
<dbReference type="PANTHER" id="PTHR43547">
    <property type="entry name" value="TWO-COMPONENT HISTIDINE KINASE"/>
    <property type="match status" value="1"/>
</dbReference>
<evidence type="ECO:0000256" key="4">
    <source>
        <dbReference type="ARBA" id="ARBA00022553"/>
    </source>
</evidence>
<organism evidence="12 13">
    <name type="scientific">Leptothoe kymatousa TAU-MAC 1615</name>
    <dbReference type="NCBI Taxonomy" id="2364775"/>
    <lineage>
        <taxon>Bacteria</taxon>
        <taxon>Bacillati</taxon>
        <taxon>Cyanobacteriota</taxon>
        <taxon>Cyanophyceae</taxon>
        <taxon>Nodosilineales</taxon>
        <taxon>Cymatolegaceae</taxon>
        <taxon>Leptothoe</taxon>
        <taxon>Leptothoe kymatousa</taxon>
    </lineage>
</organism>
<keyword evidence="7" id="KW-0902">Two-component regulatory system</keyword>
<proteinExistence type="inferred from homology"/>
<dbReference type="InterPro" id="IPR004358">
    <property type="entry name" value="Sig_transdc_His_kin-like_C"/>
</dbReference>
<feature type="domain" description="Response regulatory" evidence="11">
    <location>
        <begin position="6"/>
        <end position="125"/>
    </location>
</feature>
<evidence type="ECO:0000313" key="12">
    <source>
        <dbReference type="EMBL" id="MBT9311415.1"/>
    </source>
</evidence>
<dbReference type="PROSITE" id="PS50109">
    <property type="entry name" value="HIS_KIN"/>
    <property type="match status" value="1"/>
</dbReference>
<evidence type="ECO:0000259" key="10">
    <source>
        <dbReference type="PROSITE" id="PS50109"/>
    </source>
</evidence>
<comment type="similarity">
    <text evidence="2">In the N-terminal section; belongs to the phytochrome family.</text>
</comment>
<dbReference type="InterPro" id="IPR005467">
    <property type="entry name" value="His_kinase_dom"/>
</dbReference>
<evidence type="ECO:0000256" key="2">
    <source>
        <dbReference type="ARBA" id="ARBA00006402"/>
    </source>
</evidence>
<evidence type="ECO:0000256" key="6">
    <source>
        <dbReference type="ARBA" id="ARBA00022777"/>
    </source>
</evidence>
<dbReference type="InterPro" id="IPR001789">
    <property type="entry name" value="Sig_transdc_resp-reg_receiver"/>
</dbReference>
<evidence type="ECO:0000256" key="5">
    <source>
        <dbReference type="ARBA" id="ARBA00022679"/>
    </source>
</evidence>
<evidence type="ECO:0000313" key="13">
    <source>
        <dbReference type="Proteomes" id="UP001196661"/>
    </source>
</evidence>
<evidence type="ECO:0000256" key="8">
    <source>
        <dbReference type="PROSITE-ProRule" id="PRU00169"/>
    </source>
</evidence>
<dbReference type="InterPro" id="IPR011006">
    <property type="entry name" value="CheY-like_superfamily"/>
</dbReference>
<dbReference type="PROSITE" id="PS50110">
    <property type="entry name" value="RESPONSE_REGULATORY"/>
    <property type="match status" value="1"/>
</dbReference>
<dbReference type="Pfam" id="PF01590">
    <property type="entry name" value="GAF"/>
    <property type="match status" value="1"/>
</dbReference>
<name>A0ABS5Y0T5_9CYAN</name>
<dbReference type="Pfam" id="PF02518">
    <property type="entry name" value="HATPase_c"/>
    <property type="match status" value="1"/>
</dbReference>
<feature type="modified residue" description="4-aspartylphosphate" evidence="8">
    <location>
        <position position="58"/>
    </location>
</feature>
<keyword evidence="6" id="KW-0418">Kinase</keyword>
<dbReference type="PRINTS" id="PR00344">
    <property type="entry name" value="BCTRLSENSOR"/>
</dbReference>
<dbReference type="PROSITE" id="PS50046">
    <property type="entry name" value="PHYTOCHROME_2"/>
    <property type="match status" value="2"/>
</dbReference>
<gene>
    <name evidence="12" type="ORF">IXB28_04290</name>
</gene>
<comment type="catalytic activity">
    <reaction evidence="1">
        <text>ATP + protein L-histidine = ADP + protein N-phospho-L-histidine.</text>
        <dbReference type="EC" id="2.7.13.3"/>
    </reaction>
</comment>
<dbReference type="SUPFAM" id="SSF55874">
    <property type="entry name" value="ATPase domain of HSP90 chaperone/DNA topoisomerase II/histidine kinase"/>
    <property type="match status" value="1"/>
</dbReference>
<dbReference type="SMART" id="SM00388">
    <property type="entry name" value="HisKA"/>
    <property type="match status" value="1"/>
</dbReference>
<dbReference type="InterPro" id="IPR003594">
    <property type="entry name" value="HATPase_dom"/>
</dbReference>
<dbReference type="SUPFAM" id="SSF52172">
    <property type="entry name" value="CheY-like"/>
    <property type="match status" value="1"/>
</dbReference>
<keyword evidence="4 8" id="KW-0597">Phosphoprotein</keyword>
<dbReference type="PANTHER" id="PTHR43547:SF2">
    <property type="entry name" value="HYBRID SIGNAL TRANSDUCTION HISTIDINE KINASE C"/>
    <property type="match status" value="1"/>
</dbReference>
<dbReference type="Gene3D" id="3.40.50.2300">
    <property type="match status" value="1"/>
</dbReference>
<evidence type="ECO:0000256" key="7">
    <source>
        <dbReference type="ARBA" id="ARBA00023012"/>
    </source>
</evidence>
<dbReference type="SMART" id="SM00448">
    <property type="entry name" value="REC"/>
    <property type="match status" value="1"/>
</dbReference>
<dbReference type="InterPro" id="IPR036890">
    <property type="entry name" value="HATPase_C_sf"/>
</dbReference>
<feature type="domain" description="Phytochrome chromophore attachment site" evidence="9">
    <location>
        <begin position="239"/>
        <end position="282"/>
    </location>
</feature>
<keyword evidence="5" id="KW-0808">Transferase</keyword>
<dbReference type="CDD" id="cd00156">
    <property type="entry name" value="REC"/>
    <property type="match status" value="1"/>
</dbReference>
<dbReference type="InterPro" id="IPR003661">
    <property type="entry name" value="HisK_dim/P_dom"/>
</dbReference>
<dbReference type="CDD" id="cd00082">
    <property type="entry name" value="HisKA"/>
    <property type="match status" value="1"/>
</dbReference>
<feature type="domain" description="Phytochrome chromophore attachment site" evidence="9">
    <location>
        <begin position="157"/>
        <end position="237"/>
    </location>
</feature>
<evidence type="ECO:0000259" key="9">
    <source>
        <dbReference type="PROSITE" id="PS50046"/>
    </source>
</evidence>
<dbReference type="SUPFAM" id="SSF47384">
    <property type="entry name" value="Homodimeric domain of signal transducing histidine kinase"/>
    <property type="match status" value="1"/>
</dbReference>
<evidence type="ECO:0000259" key="11">
    <source>
        <dbReference type="PROSITE" id="PS50110"/>
    </source>
</evidence>
<dbReference type="SUPFAM" id="SSF55781">
    <property type="entry name" value="GAF domain-like"/>
    <property type="match status" value="1"/>
</dbReference>
<dbReference type="InterPro" id="IPR016132">
    <property type="entry name" value="Phyto_chromo_attachment"/>
</dbReference>
<keyword evidence="13" id="KW-1185">Reference proteome</keyword>
<sequence length="539" mass="59749">MSADHTLLIVDDCAEDREVYRDYLSRDPHNTYEFCEAALAEVALDLFLKQHFDVVLLDFYMPDMTGLEFLGQLQKRQSKVSSPIIMLTGQGNEELAVQAMKQGVHDYLGKQHLQPEILQRTVRSVIQQSHLHVALHKTREQQRLIATTALRIRQSLDLEQVLDTTVAEVQQLLECDHVAVYQRAEQGEPTIKAELGTRCGPPSLFPTGNEKGAVPQDALLGQTYAADAVEPQDYRELQAPIVIHSSPSDRGQTWGYLVAHQCAKLKAWQPEEHSLLHELAVQLAIAIQQSELLSQTQTALEKAQELSHFKSQILATVSHEYRSPLAAILAAASTIARHGERLEPDQCKRFLGMIQDKARHMTRLVDNMLVMHQCELDQSRFEPAPMNFLQFVADIVEEHREISPDHVLILQVSGKTSGCWGDQGMLRLAIDNVLSNAIKFSPQGGQIDLHLAGDATHITLSISDSGIGIPTKDQPDLFQSFSRGSNASHIQGVGLGLSIAKACIDLHGGSLGLESEEDQGTQVFLRLPKHPKGVEDLVA</sequence>
<dbReference type="InterPro" id="IPR029016">
    <property type="entry name" value="GAF-like_dom_sf"/>
</dbReference>
<dbReference type="EC" id="2.7.13.3" evidence="3"/>
<dbReference type="Pfam" id="PF00512">
    <property type="entry name" value="HisKA"/>
    <property type="match status" value="1"/>
</dbReference>
<evidence type="ECO:0000256" key="1">
    <source>
        <dbReference type="ARBA" id="ARBA00000085"/>
    </source>
</evidence>
<dbReference type="Pfam" id="PF00072">
    <property type="entry name" value="Response_reg"/>
    <property type="match status" value="1"/>
</dbReference>
<dbReference type="SMART" id="SM00387">
    <property type="entry name" value="HATPase_c"/>
    <property type="match status" value="1"/>
</dbReference>
<protein>
    <recommendedName>
        <fullName evidence="3">histidine kinase</fullName>
        <ecNumber evidence="3">2.7.13.3</ecNumber>
    </recommendedName>
</protein>
<dbReference type="InterPro" id="IPR036097">
    <property type="entry name" value="HisK_dim/P_sf"/>
</dbReference>
<reference evidence="12 13" key="1">
    <citation type="journal article" date="2021" name="Mar. Drugs">
        <title>Genome Reduction and Secondary Metabolism of the Marine Sponge-Associated Cyanobacterium Leptothoe.</title>
        <authorList>
            <person name="Konstantinou D."/>
            <person name="Popin R.V."/>
            <person name="Fewer D.P."/>
            <person name="Sivonen K."/>
            <person name="Gkelis S."/>
        </authorList>
    </citation>
    <scope>NUCLEOTIDE SEQUENCE [LARGE SCALE GENOMIC DNA]</scope>
    <source>
        <strain evidence="12 13">TAU-MAC 1615</strain>
    </source>
</reference>
<comment type="caution">
    <text evidence="12">The sequence shown here is derived from an EMBL/GenBank/DDBJ whole genome shotgun (WGS) entry which is preliminary data.</text>
</comment>
<dbReference type="EMBL" id="JADOER010000004">
    <property type="protein sequence ID" value="MBT9311415.1"/>
    <property type="molecule type" value="Genomic_DNA"/>
</dbReference>
<dbReference type="Gene3D" id="3.30.450.40">
    <property type="match status" value="2"/>
</dbReference>
<feature type="domain" description="Histidine kinase" evidence="10">
    <location>
        <begin position="316"/>
        <end position="531"/>
    </location>
</feature>
<dbReference type="CDD" id="cd00075">
    <property type="entry name" value="HATPase"/>
    <property type="match status" value="1"/>
</dbReference>
<dbReference type="Gene3D" id="3.30.565.10">
    <property type="entry name" value="Histidine kinase-like ATPase, C-terminal domain"/>
    <property type="match status" value="1"/>
</dbReference>
<dbReference type="Proteomes" id="UP001196661">
    <property type="component" value="Unassembled WGS sequence"/>
</dbReference>
<dbReference type="InterPro" id="IPR003018">
    <property type="entry name" value="GAF"/>
</dbReference>
<evidence type="ECO:0000256" key="3">
    <source>
        <dbReference type="ARBA" id="ARBA00012438"/>
    </source>
</evidence>
<dbReference type="Gene3D" id="1.10.287.130">
    <property type="match status" value="1"/>
</dbReference>
<accession>A0ABS5Y0T5</accession>